<dbReference type="STRING" id="195883.A0A482XJL7"/>
<dbReference type="Gene3D" id="1.20.120.1920">
    <property type="entry name" value="UBAP1 SOUBA domain"/>
    <property type="match status" value="1"/>
</dbReference>
<dbReference type="InterPro" id="IPR023340">
    <property type="entry name" value="UMA"/>
</dbReference>
<dbReference type="OrthoDB" id="2018023at2759"/>
<evidence type="ECO:0000259" key="3">
    <source>
        <dbReference type="PROSITE" id="PS51497"/>
    </source>
</evidence>
<dbReference type="InterPro" id="IPR009060">
    <property type="entry name" value="UBA-like_sf"/>
</dbReference>
<evidence type="ECO:0000256" key="1">
    <source>
        <dbReference type="SAM" id="MobiDB-lite"/>
    </source>
</evidence>
<feature type="compositionally biased region" description="Basic and acidic residues" evidence="1">
    <location>
        <begin position="96"/>
        <end position="105"/>
    </location>
</feature>
<dbReference type="PROSITE" id="PS50030">
    <property type="entry name" value="UBA"/>
    <property type="match status" value="2"/>
</dbReference>
<feature type="domain" description="UBA" evidence="2">
    <location>
        <begin position="638"/>
        <end position="681"/>
    </location>
</feature>
<dbReference type="InterPro" id="IPR042575">
    <property type="entry name" value="UBAP1_C"/>
</dbReference>
<dbReference type="InterPro" id="IPR015940">
    <property type="entry name" value="UBA"/>
</dbReference>
<protein>
    <recommendedName>
        <fullName evidence="6">UBA domain-containing protein</fullName>
    </recommendedName>
</protein>
<proteinExistence type="predicted"/>
<dbReference type="SUPFAM" id="SSF46934">
    <property type="entry name" value="UBA-like"/>
    <property type="match status" value="2"/>
</dbReference>
<name>A0A482XJL7_LAOST</name>
<dbReference type="SMR" id="A0A482XJL7"/>
<dbReference type="EMBL" id="QKKF02008850">
    <property type="protein sequence ID" value="RZF45528.1"/>
    <property type="molecule type" value="Genomic_DNA"/>
</dbReference>
<accession>A0A482XJL7</accession>
<dbReference type="GO" id="GO:0043130">
    <property type="term" value="F:ubiquitin binding"/>
    <property type="evidence" value="ECO:0007669"/>
    <property type="project" value="InterPro"/>
</dbReference>
<comment type="caution">
    <text evidence="4">The sequence shown here is derived from an EMBL/GenBank/DDBJ whole genome shotgun (WGS) entry which is preliminary data.</text>
</comment>
<dbReference type="SMART" id="SM00165">
    <property type="entry name" value="UBA"/>
    <property type="match status" value="2"/>
</dbReference>
<reference evidence="4 5" key="1">
    <citation type="journal article" date="2017" name="Gigascience">
        <title>Genome sequence of the small brown planthopper, Laodelphax striatellus.</title>
        <authorList>
            <person name="Zhu J."/>
            <person name="Jiang F."/>
            <person name="Wang X."/>
            <person name="Yang P."/>
            <person name="Bao Y."/>
            <person name="Zhao W."/>
            <person name="Wang W."/>
            <person name="Lu H."/>
            <person name="Wang Q."/>
            <person name="Cui N."/>
            <person name="Li J."/>
            <person name="Chen X."/>
            <person name="Luo L."/>
            <person name="Yu J."/>
            <person name="Kang L."/>
            <person name="Cui F."/>
        </authorList>
    </citation>
    <scope>NUCLEOTIDE SEQUENCE [LARGE SCALE GENOMIC DNA]</scope>
    <source>
        <tissue evidence="4">Whole body</tissue>
    </source>
</reference>
<evidence type="ECO:0000313" key="5">
    <source>
        <dbReference type="Proteomes" id="UP000291343"/>
    </source>
</evidence>
<dbReference type="CDD" id="cd22265">
    <property type="entry name" value="UDM1_RNF168"/>
    <property type="match status" value="1"/>
</dbReference>
<dbReference type="GO" id="GO:0000813">
    <property type="term" value="C:ESCRT I complex"/>
    <property type="evidence" value="ECO:0007669"/>
    <property type="project" value="InterPro"/>
</dbReference>
<dbReference type="FunCoup" id="A0A482XJL7">
    <property type="interactions" value="384"/>
</dbReference>
<dbReference type="Proteomes" id="UP000291343">
    <property type="component" value="Unassembled WGS sequence"/>
</dbReference>
<evidence type="ECO:0000313" key="4">
    <source>
        <dbReference type="EMBL" id="RZF45528.1"/>
    </source>
</evidence>
<dbReference type="PROSITE" id="PS51497">
    <property type="entry name" value="UMA"/>
    <property type="match status" value="1"/>
</dbReference>
<dbReference type="PANTHER" id="PTHR15960">
    <property type="entry name" value="LD44032P"/>
    <property type="match status" value="1"/>
</dbReference>
<evidence type="ECO:0000259" key="2">
    <source>
        <dbReference type="PROSITE" id="PS50030"/>
    </source>
</evidence>
<organism evidence="4 5">
    <name type="scientific">Laodelphax striatellus</name>
    <name type="common">Small brown planthopper</name>
    <name type="synonym">Delphax striatella</name>
    <dbReference type="NCBI Taxonomy" id="195883"/>
    <lineage>
        <taxon>Eukaryota</taxon>
        <taxon>Metazoa</taxon>
        <taxon>Ecdysozoa</taxon>
        <taxon>Arthropoda</taxon>
        <taxon>Hexapoda</taxon>
        <taxon>Insecta</taxon>
        <taxon>Pterygota</taxon>
        <taxon>Neoptera</taxon>
        <taxon>Paraneoptera</taxon>
        <taxon>Hemiptera</taxon>
        <taxon>Auchenorrhyncha</taxon>
        <taxon>Fulgoroidea</taxon>
        <taxon>Delphacidae</taxon>
        <taxon>Criomorphinae</taxon>
        <taxon>Laodelphax</taxon>
    </lineage>
</organism>
<dbReference type="CDD" id="cd14316">
    <property type="entry name" value="UBA2_UBAP1_like"/>
    <property type="match status" value="1"/>
</dbReference>
<dbReference type="GO" id="GO:0043162">
    <property type="term" value="P:ubiquitin-dependent protein catabolic process via the multivesicular body sorting pathway"/>
    <property type="evidence" value="ECO:0007669"/>
    <property type="project" value="InterPro"/>
</dbReference>
<feature type="domain" description="UMA" evidence="3">
    <location>
        <begin position="15"/>
        <end position="59"/>
    </location>
</feature>
<dbReference type="AlphaFoldDB" id="A0A482XJL7"/>
<keyword evidence="5" id="KW-1185">Reference proteome</keyword>
<evidence type="ECO:0008006" key="6">
    <source>
        <dbReference type="Google" id="ProtNLM"/>
    </source>
</evidence>
<feature type="domain" description="UBA" evidence="2">
    <location>
        <begin position="570"/>
        <end position="613"/>
    </location>
</feature>
<gene>
    <name evidence="4" type="ORF">LSTR_LSTR005730</name>
</gene>
<feature type="compositionally biased region" description="Polar residues" evidence="1">
    <location>
        <begin position="108"/>
        <end position="118"/>
    </location>
</feature>
<feature type="region of interest" description="Disordered" evidence="1">
    <location>
        <begin position="96"/>
        <end position="126"/>
    </location>
</feature>
<dbReference type="InParanoid" id="A0A482XJL7"/>
<sequence length="681" mass="76607">MYHNRNDPDKHSSYMDGIPVKISELYKPPKKITLPSGIANRQPIENFEQYDFRLERSTAEKMAKLRELKKASVEKRKQRLAAEDKKLEELKKAVAETNAEQKLDSCETPGQDSAQETESAAEKSGETASCMLTPVPVNQAHQQLINHFDPVKRGPINISDFESDSSPFDNMELKTLNDIAELASVLQPNNVSQASYQQNFNQDDHRLTNQTMYNQGYDMKQSADDQRLTNQAIYNQQGYDSFKQQSTDDQRLTNQSMYNQSGYDMKPSTDDHQLTMYNQHGYDIKPSRPFIQQPPNILPSNGYRVNGLYNTSNVYNTSSVSWNHQPTLSYTSARTTPSVYGGGVASTYRPGYSTSEFGAVYASQNSDYRSENVGYNTSQNNDYPQFMHQTSEYTQGEYASKYGNDYVVSQPTNTVSKMGSSSTSNYMLPTSSVSVTRIASGTNNTATNNRPTSEYLPKLGGTLEYAPTFPWTNYNYQQANAYVGGQAKVNPIVQQSSGASVESRLSSDSGVTDLIRELKLELDDRRESDSRKVVENERIIASNAAVENDKLKQKIVSKMASPQLPNPINQLTTSCRQLVRRIAEMGFAEQRVARAVHRLGDNETKVLEFLLQIQRLEEETGCTAERVEQALIANRYDSVESARYLEILQQLLDLGFVETKVTEALARHSNDRDKAIESLIS</sequence>
<dbReference type="PANTHER" id="PTHR15960:SF5">
    <property type="entry name" value="LD44032P"/>
    <property type="match status" value="1"/>
</dbReference>
<dbReference type="InterPro" id="IPR038870">
    <property type="entry name" value="UBAP1"/>
</dbReference>